<dbReference type="GO" id="GO:0030425">
    <property type="term" value="C:dendrite"/>
    <property type="evidence" value="ECO:0007669"/>
    <property type="project" value="TreeGrafter"/>
</dbReference>
<evidence type="ECO:0000313" key="3">
    <source>
        <dbReference type="EMBL" id="KAH9370042.1"/>
    </source>
</evidence>
<evidence type="ECO:0000313" key="4">
    <source>
        <dbReference type="Proteomes" id="UP000821853"/>
    </source>
</evidence>
<protein>
    <recommendedName>
        <fullName evidence="2">Spatacsin C-terminal domain-containing protein</fullName>
    </recommendedName>
</protein>
<dbReference type="AlphaFoldDB" id="A0A9J6G3F0"/>
<dbReference type="Proteomes" id="UP000821853">
    <property type="component" value="Chromosome 3"/>
</dbReference>
<dbReference type="GO" id="GO:0007409">
    <property type="term" value="P:axonogenesis"/>
    <property type="evidence" value="ECO:0007669"/>
    <property type="project" value="TreeGrafter"/>
</dbReference>
<keyword evidence="4" id="KW-1185">Reference proteome</keyword>
<dbReference type="GO" id="GO:0005737">
    <property type="term" value="C:cytoplasm"/>
    <property type="evidence" value="ECO:0007669"/>
    <property type="project" value="TreeGrafter"/>
</dbReference>
<comment type="caution">
    <text evidence="3">The sequence shown here is derived from an EMBL/GenBank/DDBJ whole genome shotgun (WGS) entry which is preliminary data.</text>
</comment>
<dbReference type="InterPro" id="IPR028103">
    <property type="entry name" value="Spatacsin"/>
</dbReference>
<dbReference type="GO" id="GO:0030424">
    <property type="term" value="C:axon"/>
    <property type="evidence" value="ECO:0007669"/>
    <property type="project" value="TreeGrafter"/>
</dbReference>
<dbReference type="PANTHER" id="PTHR13650">
    <property type="entry name" value="SPATACSIN"/>
    <property type="match status" value="1"/>
</dbReference>
<gene>
    <name evidence="3" type="ORF">HPB48_001919</name>
</gene>
<accession>A0A9J6G3F0</accession>
<organism evidence="3 4">
    <name type="scientific">Haemaphysalis longicornis</name>
    <name type="common">Bush tick</name>
    <dbReference type="NCBI Taxonomy" id="44386"/>
    <lineage>
        <taxon>Eukaryota</taxon>
        <taxon>Metazoa</taxon>
        <taxon>Ecdysozoa</taxon>
        <taxon>Arthropoda</taxon>
        <taxon>Chelicerata</taxon>
        <taxon>Arachnida</taxon>
        <taxon>Acari</taxon>
        <taxon>Parasitiformes</taxon>
        <taxon>Ixodida</taxon>
        <taxon>Ixodoidea</taxon>
        <taxon>Ixodidae</taxon>
        <taxon>Haemaphysalinae</taxon>
        <taxon>Haemaphysalis</taxon>
    </lineage>
</organism>
<reference evidence="3 4" key="1">
    <citation type="journal article" date="2020" name="Cell">
        <title>Large-Scale Comparative Analyses of Tick Genomes Elucidate Their Genetic Diversity and Vector Capacities.</title>
        <authorList>
            <consortium name="Tick Genome and Microbiome Consortium (TIGMIC)"/>
            <person name="Jia N."/>
            <person name="Wang J."/>
            <person name="Shi W."/>
            <person name="Du L."/>
            <person name="Sun Y."/>
            <person name="Zhan W."/>
            <person name="Jiang J.F."/>
            <person name="Wang Q."/>
            <person name="Zhang B."/>
            <person name="Ji P."/>
            <person name="Bell-Sakyi L."/>
            <person name="Cui X.M."/>
            <person name="Yuan T.T."/>
            <person name="Jiang B.G."/>
            <person name="Yang W.F."/>
            <person name="Lam T.T."/>
            <person name="Chang Q.C."/>
            <person name="Ding S.J."/>
            <person name="Wang X.J."/>
            <person name="Zhu J.G."/>
            <person name="Ruan X.D."/>
            <person name="Zhao L."/>
            <person name="Wei J.T."/>
            <person name="Ye R.Z."/>
            <person name="Que T.C."/>
            <person name="Du C.H."/>
            <person name="Zhou Y.H."/>
            <person name="Cheng J.X."/>
            <person name="Dai P.F."/>
            <person name="Guo W.B."/>
            <person name="Han X.H."/>
            <person name="Huang E.J."/>
            <person name="Li L.F."/>
            <person name="Wei W."/>
            <person name="Gao Y.C."/>
            <person name="Liu J.Z."/>
            <person name="Shao H.Z."/>
            <person name="Wang X."/>
            <person name="Wang C.C."/>
            <person name="Yang T.C."/>
            <person name="Huo Q.B."/>
            <person name="Li W."/>
            <person name="Chen H.Y."/>
            <person name="Chen S.E."/>
            <person name="Zhou L.G."/>
            <person name="Ni X.B."/>
            <person name="Tian J.H."/>
            <person name="Sheng Y."/>
            <person name="Liu T."/>
            <person name="Pan Y.S."/>
            <person name="Xia L.Y."/>
            <person name="Li J."/>
            <person name="Zhao F."/>
            <person name="Cao W.C."/>
        </authorList>
    </citation>
    <scope>NUCLEOTIDE SEQUENCE [LARGE SCALE GENOMIC DNA]</scope>
    <source>
        <strain evidence="3">HaeL-2018</strain>
    </source>
</reference>
<dbReference type="InterPro" id="IPR028107">
    <property type="entry name" value="Spatacsin_C_dom"/>
</dbReference>
<sequence>MLQVEVWPIFLPPLCCVTLPRRLDEACSSGVFLLHRFALEHSLDTPDIILRVCAMCGDWLGFLLWAQLLQLPRIQVLELVPLFRGVCLREHLNKALSVVSSLRPSEHRRRDLRASLYARIGLQAPASSKSQEQPHENAAENDVMSVCSSESIDATVMAGTEPQYSSELMELVLQCSGSNASGTVALAWERFLRSATMLRHQTPCLLAGCCPDAPVGSCLALWLQLCLGTFDAKSREGTLEFTLVELQETMHEAVRRGRLRTLHLGLQLFLPESLLVTLLEFLVFFFLERDQGEASSLLGDLRTRLAKLDEAPTLGSGLGSRIWLRETAQQLLACSFVLCRSHKDVEALLAHCARLHKAPELLALAPLLASLQPSLYEGFDWALLWAPAAAERSCALASLVARLNEAGQFERALQLARAAHLPLADVALAQLELRFDSLSGSTDAAFWEDCDRVLRENNVDPTMAFSFLKARETQWAQMQSATAWVAWPLRWLQASPAWPSPQAEHWEARVWLWCIRSGHQPRMEEGEEAREEGEPLLMPAPPSPGACEPLTDPQEIGSLKKLIDYLLSQGQFFKACQLSSLFGSSTIDLNILLTCVRLAQEMLTTENVDPEIMKLVGKALSIPMRRTSMVVPPPVWQGGGNSSKNSRDEGILSLLEQLASSATHSQQLCLRVLVVFNLSLHLQCPYAELALETNPICLLERLLNTGDPGGRKLARSDFSLAKKLVVTFRIRDDHLATFLFRQAMTAIRATAGQPPSSRRTSDHDGSAGASSTKSTILNSWDLALGLCNDPSLLGNLLLRARAPNLRSLGSSFKALSVEVELCVRAHSCFLEACSMEGISRVLHRCHRLTPCLVAGRHFGLLVSLLTGMARYSEMAYVFDLLQQHHHFELLFQKGMDKVPYLRVALLDYLKHRGSTDTDLYSMLTLNFNMHREIAEHLESTALMKMKRLASDVSWGLDLKCAASVLSCVQAECLLRAQACARQAQLVALQLRYFKAQLPLLNLAPSAALATVAQHANFFEANMIAEAYGLQGWESTALFQRVLVKQEWEYLRDLLSVCELTPQHAQELVLKYETEAPRKEESREALERVLQRLPCLETRLQLARRLGFARLTSQTLQEHPYLRDRLESGGALRLEQM</sequence>
<dbReference type="PANTHER" id="PTHR13650:SF0">
    <property type="entry name" value="SPATACSIN"/>
    <property type="match status" value="1"/>
</dbReference>
<dbReference type="GO" id="GO:0045202">
    <property type="term" value="C:synapse"/>
    <property type="evidence" value="ECO:0007669"/>
    <property type="project" value="TreeGrafter"/>
</dbReference>
<dbReference type="EMBL" id="JABSTR010000005">
    <property type="protein sequence ID" value="KAH9370042.1"/>
    <property type="molecule type" value="Genomic_DNA"/>
</dbReference>
<feature type="region of interest" description="Disordered" evidence="1">
    <location>
        <begin position="750"/>
        <end position="772"/>
    </location>
</feature>
<dbReference type="GO" id="GO:0008088">
    <property type="term" value="P:axo-dendritic transport"/>
    <property type="evidence" value="ECO:0007669"/>
    <property type="project" value="TreeGrafter"/>
</dbReference>
<dbReference type="Pfam" id="PF14649">
    <property type="entry name" value="Spatacsin_C"/>
    <property type="match status" value="1"/>
</dbReference>
<dbReference type="VEuPathDB" id="VectorBase:HLOH_044672"/>
<dbReference type="OMA" id="HHEINEA"/>
<feature type="domain" description="Spatacsin C-terminal" evidence="2">
    <location>
        <begin position="792"/>
        <end position="1072"/>
    </location>
</feature>
<dbReference type="GO" id="GO:0007268">
    <property type="term" value="P:chemical synaptic transmission"/>
    <property type="evidence" value="ECO:0007669"/>
    <property type="project" value="TreeGrafter"/>
</dbReference>
<dbReference type="GO" id="GO:0048489">
    <property type="term" value="P:synaptic vesicle transport"/>
    <property type="evidence" value="ECO:0007669"/>
    <property type="project" value="TreeGrafter"/>
</dbReference>
<evidence type="ECO:0000259" key="2">
    <source>
        <dbReference type="Pfam" id="PF14649"/>
    </source>
</evidence>
<dbReference type="OrthoDB" id="2018754at2759"/>
<feature type="region of interest" description="Disordered" evidence="1">
    <location>
        <begin position="523"/>
        <end position="551"/>
    </location>
</feature>
<name>A0A9J6G3F0_HAELO</name>
<evidence type="ECO:0000256" key="1">
    <source>
        <dbReference type="SAM" id="MobiDB-lite"/>
    </source>
</evidence>
<proteinExistence type="predicted"/>